<dbReference type="EMBL" id="CANHGI010000006">
    <property type="protein sequence ID" value="CAI5455401.1"/>
    <property type="molecule type" value="Genomic_DNA"/>
</dbReference>
<dbReference type="OrthoDB" id="5828827at2759"/>
<dbReference type="AlphaFoldDB" id="A0A9P1J2M6"/>
<evidence type="ECO:0000313" key="3">
    <source>
        <dbReference type="Proteomes" id="UP001152747"/>
    </source>
</evidence>
<evidence type="ECO:0000313" key="2">
    <source>
        <dbReference type="EMBL" id="CAI5455401.1"/>
    </source>
</evidence>
<dbReference type="Proteomes" id="UP001152747">
    <property type="component" value="Unassembled WGS sequence"/>
</dbReference>
<comment type="caution">
    <text evidence="2">The sequence shown here is derived from an EMBL/GenBank/DDBJ whole genome shotgun (WGS) entry which is preliminary data.</text>
</comment>
<keyword evidence="3" id="KW-1185">Reference proteome</keyword>
<sequence length="336" mass="37511">MIFTAQKEMLYPSIQSTGNCSTFQMHWVSAALRAYDTTSTSTINENKTEEIAKKPPTTYSPSYISLSTKYIEEKNQSAMQNSLNSLLSPREKPYGDDVTILKSDASNTCQNVDAIHPPVNTNHLTTTTTILSNEVPSFLKDDFETCSTSSSDEDSQDGIGSYDVTPLRPNSLMLTRLANEDEVGGDGNVITRSLISLVAEEDLPDFLVALNEKPIRYIFEEMEKPSTSSILKVTLNGPRNNSQSTNSSSSNRIRFCTDTPLAYAYSDEITALRSLQWEDGTIIEYSYFKEMEERELQNDPTMSLIHQWEQQLASESARPDPSFTEALLESTLSSAY</sequence>
<accession>A0A9P1J2M6</accession>
<feature type="region of interest" description="Disordered" evidence="1">
    <location>
        <begin position="144"/>
        <end position="164"/>
    </location>
</feature>
<organism evidence="2 3">
    <name type="scientific">Caenorhabditis angaria</name>
    <dbReference type="NCBI Taxonomy" id="860376"/>
    <lineage>
        <taxon>Eukaryota</taxon>
        <taxon>Metazoa</taxon>
        <taxon>Ecdysozoa</taxon>
        <taxon>Nematoda</taxon>
        <taxon>Chromadorea</taxon>
        <taxon>Rhabditida</taxon>
        <taxon>Rhabditina</taxon>
        <taxon>Rhabditomorpha</taxon>
        <taxon>Rhabditoidea</taxon>
        <taxon>Rhabditidae</taxon>
        <taxon>Peloderinae</taxon>
        <taxon>Caenorhabditis</taxon>
    </lineage>
</organism>
<protein>
    <submittedName>
        <fullName evidence="2">Uncharacterized protein</fullName>
    </submittedName>
</protein>
<evidence type="ECO:0000256" key="1">
    <source>
        <dbReference type="SAM" id="MobiDB-lite"/>
    </source>
</evidence>
<reference evidence="2" key="1">
    <citation type="submission" date="2022-11" db="EMBL/GenBank/DDBJ databases">
        <authorList>
            <person name="Kikuchi T."/>
        </authorList>
    </citation>
    <scope>NUCLEOTIDE SEQUENCE</scope>
    <source>
        <strain evidence="2">PS1010</strain>
    </source>
</reference>
<name>A0A9P1J2M6_9PELO</name>
<proteinExistence type="predicted"/>
<gene>
    <name evidence="2" type="ORF">CAMP_LOCUS18038</name>
</gene>